<evidence type="ECO:0000256" key="2">
    <source>
        <dbReference type="SAM" id="SignalP"/>
    </source>
</evidence>
<gene>
    <name evidence="3" type="ORF">D3F03_12510</name>
</gene>
<reference evidence="3 4" key="1">
    <citation type="submission" date="2018-09" db="EMBL/GenBank/DDBJ databases">
        <title>Draft genome of Simplicispira sp. NY-02.</title>
        <authorList>
            <person name="Im W.T."/>
        </authorList>
    </citation>
    <scope>NUCLEOTIDE SEQUENCE [LARGE SCALE GENOMIC DNA]</scope>
    <source>
        <strain evidence="3 4">NY-02</strain>
    </source>
</reference>
<evidence type="ECO:0000313" key="4">
    <source>
        <dbReference type="Proteomes" id="UP000266302"/>
    </source>
</evidence>
<dbReference type="EMBL" id="QXJC01000005">
    <property type="protein sequence ID" value="RID97649.1"/>
    <property type="molecule type" value="Genomic_DNA"/>
</dbReference>
<dbReference type="AlphaFoldDB" id="A0A398C3R8"/>
<protein>
    <recommendedName>
        <fullName evidence="5">Cell envelope biogenesis protein TolA</fullName>
    </recommendedName>
</protein>
<dbReference type="RefSeq" id="WP_119109754.1">
    <property type="nucleotide sequence ID" value="NZ_QXJC01000005.1"/>
</dbReference>
<accession>A0A398C3R8</accession>
<dbReference type="Proteomes" id="UP000266302">
    <property type="component" value="Unassembled WGS sequence"/>
</dbReference>
<dbReference type="OrthoDB" id="5769605at2"/>
<feature type="chain" id="PRO_5017416420" description="Cell envelope biogenesis protein TolA" evidence="2">
    <location>
        <begin position="23"/>
        <end position="192"/>
    </location>
</feature>
<proteinExistence type="predicted"/>
<name>A0A398C3R8_9BURK</name>
<organism evidence="3 4">
    <name type="scientific">Simplicispira hankyongi</name>
    <dbReference type="NCBI Taxonomy" id="2315688"/>
    <lineage>
        <taxon>Bacteria</taxon>
        <taxon>Pseudomonadati</taxon>
        <taxon>Pseudomonadota</taxon>
        <taxon>Betaproteobacteria</taxon>
        <taxon>Burkholderiales</taxon>
        <taxon>Comamonadaceae</taxon>
        <taxon>Simplicispira</taxon>
    </lineage>
</organism>
<evidence type="ECO:0008006" key="5">
    <source>
        <dbReference type="Google" id="ProtNLM"/>
    </source>
</evidence>
<feature type="signal peptide" evidence="2">
    <location>
        <begin position="1"/>
        <end position="22"/>
    </location>
</feature>
<evidence type="ECO:0000256" key="1">
    <source>
        <dbReference type="SAM" id="MobiDB-lite"/>
    </source>
</evidence>
<comment type="caution">
    <text evidence="3">The sequence shown here is derived from an EMBL/GenBank/DDBJ whole genome shotgun (WGS) entry which is preliminary data.</text>
</comment>
<keyword evidence="2" id="KW-0732">Signal</keyword>
<sequence>MNFTRNLIALALTGLVATTGMAMDKAEHATAKDRISADYKMAKQHCDTLKANAKDVCMKEAKGNENIAKAELEAQYKPNDKSAYKVAKARADANYAVAKEKCDDATGNAKDVCKKDAKAAHVRALENAKVARAEAKPADNMSEKRADVAEAKQDAAHQKSEADYQAAKERCDALKGAEQDTCVADAKRKYGM</sequence>
<evidence type="ECO:0000313" key="3">
    <source>
        <dbReference type="EMBL" id="RID97649.1"/>
    </source>
</evidence>
<feature type="region of interest" description="Disordered" evidence="1">
    <location>
        <begin position="135"/>
        <end position="163"/>
    </location>
</feature>
<keyword evidence="4" id="KW-1185">Reference proteome</keyword>